<reference evidence="2" key="1">
    <citation type="submission" date="2022-07" db="EMBL/GenBank/DDBJ databases">
        <title>Phylogenomic reconstructions and comparative analyses of Kickxellomycotina fungi.</title>
        <authorList>
            <person name="Reynolds N.K."/>
            <person name="Stajich J.E."/>
            <person name="Barry K."/>
            <person name="Grigoriev I.V."/>
            <person name="Crous P."/>
            <person name="Smith M.E."/>
        </authorList>
    </citation>
    <scope>NUCLEOTIDE SEQUENCE</scope>
    <source>
        <strain evidence="2">RSA 861</strain>
    </source>
</reference>
<proteinExistence type="predicted"/>
<comment type="caution">
    <text evidence="2">The sequence shown here is derived from an EMBL/GenBank/DDBJ whole genome shotgun (WGS) entry which is preliminary data.</text>
</comment>
<protein>
    <submittedName>
        <fullName evidence="2">Uncharacterized protein</fullName>
    </submittedName>
</protein>
<keyword evidence="3" id="KW-1185">Reference proteome</keyword>
<gene>
    <name evidence="2" type="ORF">IWQ60_011397</name>
</gene>
<dbReference type="AlphaFoldDB" id="A0A9W7ZN13"/>
<evidence type="ECO:0000313" key="2">
    <source>
        <dbReference type="EMBL" id="KAJ1909029.1"/>
    </source>
</evidence>
<sequence length="51" mass="5791">VDRSKWFQKRLSSTSRNMQGSPFNVHRALVPTTSSSVMDNDPHFNLGDIMP</sequence>
<dbReference type="Proteomes" id="UP001150569">
    <property type="component" value="Unassembled WGS sequence"/>
</dbReference>
<organism evidence="2 3">
    <name type="scientific">Tieghemiomyces parasiticus</name>
    <dbReference type="NCBI Taxonomy" id="78921"/>
    <lineage>
        <taxon>Eukaryota</taxon>
        <taxon>Fungi</taxon>
        <taxon>Fungi incertae sedis</taxon>
        <taxon>Zoopagomycota</taxon>
        <taxon>Kickxellomycotina</taxon>
        <taxon>Dimargaritomycetes</taxon>
        <taxon>Dimargaritales</taxon>
        <taxon>Dimargaritaceae</taxon>
        <taxon>Tieghemiomyces</taxon>
    </lineage>
</organism>
<feature type="region of interest" description="Disordered" evidence="1">
    <location>
        <begin position="1"/>
        <end position="24"/>
    </location>
</feature>
<accession>A0A9W7ZN13</accession>
<name>A0A9W7ZN13_9FUNG</name>
<evidence type="ECO:0000313" key="3">
    <source>
        <dbReference type="Proteomes" id="UP001150569"/>
    </source>
</evidence>
<feature type="compositionally biased region" description="Polar residues" evidence="1">
    <location>
        <begin position="10"/>
        <end position="22"/>
    </location>
</feature>
<dbReference type="EMBL" id="JANBPT010001278">
    <property type="protein sequence ID" value="KAJ1909029.1"/>
    <property type="molecule type" value="Genomic_DNA"/>
</dbReference>
<feature type="non-terminal residue" evidence="2">
    <location>
        <position position="1"/>
    </location>
</feature>
<evidence type="ECO:0000256" key="1">
    <source>
        <dbReference type="SAM" id="MobiDB-lite"/>
    </source>
</evidence>